<keyword evidence="13" id="KW-0496">Mitochondrion</keyword>
<keyword evidence="11 16" id="KW-1133">Transmembrane helix</keyword>
<dbReference type="GO" id="GO:0046872">
    <property type="term" value="F:metal ion binding"/>
    <property type="evidence" value="ECO:0007669"/>
    <property type="project" value="UniProtKB-KW"/>
</dbReference>
<evidence type="ECO:0000256" key="5">
    <source>
        <dbReference type="ARBA" id="ARBA00022617"/>
    </source>
</evidence>
<dbReference type="RefSeq" id="XP_015592666.2">
    <property type="nucleotide sequence ID" value="XM_015737180.2"/>
</dbReference>
<dbReference type="SUPFAM" id="SSF46626">
    <property type="entry name" value="Cytochrome c"/>
    <property type="match status" value="1"/>
</dbReference>
<dbReference type="InterPro" id="IPR002326">
    <property type="entry name" value="Cyt_c1"/>
</dbReference>
<dbReference type="PRINTS" id="PR00603">
    <property type="entry name" value="CYTOCHROMEC1"/>
</dbReference>
<evidence type="ECO:0000256" key="11">
    <source>
        <dbReference type="ARBA" id="ARBA00022989"/>
    </source>
</evidence>
<dbReference type="PANTHER" id="PTHR10266">
    <property type="entry name" value="CYTOCHROME C1"/>
    <property type="match status" value="1"/>
</dbReference>
<keyword evidence="18" id="KW-1185">Reference proteome</keyword>
<evidence type="ECO:0000313" key="18">
    <source>
        <dbReference type="Proteomes" id="UP000694920"/>
    </source>
</evidence>
<dbReference type="GeneID" id="107266567"/>
<dbReference type="InterPro" id="IPR036909">
    <property type="entry name" value="Cyt_c-like_dom_sf"/>
</dbReference>
<keyword evidence="8 15" id="KW-0479">Metal-binding</keyword>
<dbReference type="FunFam" id="1.10.760.10:FF:000002">
    <property type="entry name" value="Cytochrome c1, heme protein"/>
    <property type="match status" value="1"/>
</dbReference>
<comment type="function">
    <text evidence="1">Electron carrier protein. The oxidized form of the cytochrome c heme group can accept an electron from the heme group of the cytochrome c1 subunit of cytochrome reductase. Cytochrome c then transfers this electron to the cytochrome oxidase complex, the final protein carrier in the mitochondrial electron-transport chain.</text>
</comment>
<dbReference type="SUPFAM" id="SSF81496">
    <property type="entry name" value="Cytochrome c1 subunit of cytochrome bc1 complex (Ubiquinol-cytochrome c reductase), transmembrane anchor"/>
    <property type="match status" value="1"/>
</dbReference>
<dbReference type="PROSITE" id="PS51007">
    <property type="entry name" value="CYTC"/>
    <property type="match status" value="1"/>
</dbReference>
<organism evidence="18 19">
    <name type="scientific">Cephus cinctus</name>
    <name type="common">Wheat stem sawfly</name>
    <dbReference type="NCBI Taxonomy" id="211228"/>
    <lineage>
        <taxon>Eukaryota</taxon>
        <taxon>Metazoa</taxon>
        <taxon>Ecdysozoa</taxon>
        <taxon>Arthropoda</taxon>
        <taxon>Hexapoda</taxon>
        <taxon>Insecta</taxon>
        <taxon>Pterygota</taxon>
        <taxon>Neoptera</taxon>
        <taxon>Endopterygota</taxon>
        <taxon>Hymenoptera</taxon>
        <taxon>Cephoidea</taxon>
        <taxon>Cephidae</taxon>
        <taxon>Cephus</taxon>
    </lineage>
</organism>
<name>A0AAJ7FHY3_CEPCN</name>
<gene>
    <name evidence="19" type="primary">LOC107266567</name>
</gene>
<dbReference type="AlphaFoldDB" id="A0AAJ7FHY3"/>
<sequence>MYDRSIIPMWRTQGHSNSCVRNCFGGSRIERNVTCVMASSLLRTCGLLRSARRTPRFGTTSRIYTKTSAFPRTKGIRRISKVCAGIGIGILTTCGSCLYFLDKSVLAVGEELEVPNYPWSFNGLLASLDHAAVRRGWQVYKTICSTCHSLQYVSYRDLVNVTHTEEEAKALAAEVQVEDGPDDEGNYFKRPGKLSDKIPPPFPNEQASRAANNGAYPADLTYLVNARKNGINYIFSVLTGYMEAPAGIEIREGQSFNAYFPGGSVTMPQMVVDDAVQYDDGVRAYTSQQAKDVVEFLVWTSSIEFDTRKVMMLKGCAICLFLFAIAYHVKRQKWATMKTRKIAYVPKQKY</sequence>
<dbReference type="Gene3D" id="1.10.760.10">
    <property type="entry name" value="Cytochrome c-like domain"/>
    <property type="match status" value="1"/>
</dbReference>
<dbReference type="GO" id="GO:0005743">
    <property type="term" value="C:mitochondrial inner membrane"/>
    <property type="evidence" value="ECO:0007669"/>
    <property type="project" value="UniProtKB-SubCell"/>
</dbReference>
<dbReference type="Pfam" id="PF02167">
    <property type="entry name" value="Cytochrom_C1"/>
    <property type="match status" value="1"/>
</dbReference>
<dbReference type="PANTHER" id="PTHR10266:SF3">
    <property type="entry name" value="CYTOCHROME C1, HEME PROTEIN, MITOCHONDRIAL"/>
    <property type="match status" value="1"/>
</dbReference>
<evidence type="ECO:0000256" key="15">
    <source>
        <dbReference type="PIRSR" id="PIRSR602326-1"/>
    </source>
</evidence>
<evidence type="ECO:0000313" key="19">
    <source>
        <dbReference type="RefSeq" id="XP_015592666.2"/>
    </source>
</evidence>
<feature type="binding site" description="covalent" evidence="15">
    <location>
        <position position="147"/>
    </location>
    <ligand>
        <name>heme c</name>
        <dbReference type="ChEBI" id="CHEBI:61717"/>
    </ligand>
</feature>
<keyword evidence="6" id="KW-0679">Respiratory chain</keyword>
<dbReference type="KEGG" id="ccin:107266567"/>
<keyword evidence="14 16" id="KW-0472">Membrane</keyword>
<protein>
    <submittedName>
        <fullName evidence="19">Cytochrome c1-2, heme protein, mitochondrial</fullName>
    </submittedName>
</protein>
<evidence type="ECO:0000256" key="3">
    <source>
        <dbReference type="ARBA" id="ARBA00006488"/>
    </source>
</evidence>
<keyword evidence="5 15" id="KW-0349">Heme</keyword>
<evidence type="ECO:0000256" key="10">
    <source>
        <dbReference type="ARBA" id="ARBA00022982"/>
    </source>
</evidence>
<keyword evidence="10" id="KW-0249">Electron transport</keyword>
<feature type="transmembrane region" description="Helical" evidence="16">
    <location>
        <begin position="311"/>
        <end position="329"/>
    </location>
</feature>
<keyword evidence="7 16" id="KW-0812">Transmembrane</keyword>
<comment type="cofactor">
    <cofactor evidence="15">
        <name>heme c</name>
        <dbReference type="ChEBI" id="CHEBI:61717"/>
    </cofactor>
    <text evidence="15">Binds 1 heme c group covalently per subunit.</text>
</comment>
<accession>A0AAJ7FHY3</accession>
<evidence type="ECO:0000256" key="9">
    <source>
        <dbReference type="ARBA" id="ARBA00022792"/>
    </source>
</evidence>
<comment type="similarity">
    <text evidence="3">Belongs to the cytochrome c family.</text>
</comment>
<evidence type="ECO:0000256" key="16">
    <source>
        <dbReference type="SAM" id="Phobius"/>
    </source>
</evidence>
<evidence type="ECO:0000256" key="14">
    <source>
        <dbReference type="ARBA" id="ARBA00023136"/>
    </source>
</evidence>
<keyword evidence="9" id="KW-0999">Mitochondrion inner membrane</keyword>
<evidence type="ECO:0000256" key="7">
    <source>
        <dbReference type="ARBA" id="ARBA00022692"/>
    </source>
</evidence>
<evidence type="ECO:0000256" key="8">
    <source>
        <dbReference type="ARBA" id="ARBA00022723"/>
    </source>
</evidence>
<evidence type="ECO:0000259" key="17">
    <source>
        <dbReference type="PROSITE" id="PS51007"/>
    </source>
</evidence>
<feature type="domain" description="Cytochrome c" evidence="17">
    <location>
        <begin position="131"/>
        <end position="301"/>
    </location>
</feature>
<evidence type="ECO:0000256" key="4">
    <source>
        <dbReference type="ARBA" id="ARBA00022448"/>
    </source>
</evidence>
<evidence type="ECO:0000256" key="6">
    <source>
        <dbReference type="ARBA" id="ARBA00022660"/>
    </source>
</evidence>
<dbReference type="Proteomes" id="UP000694920">
    <property type="component" value="Unplaced"/>
</dbReference>
<feature type="binding site" description="covalent" evidence="15">
    <location>
        <position position="267"/>
    </location>
    <ligand>
        <name>heme c</name>
        <dbReference type="ChEBI" id="CHEBI:61717"/>
    </ligand>
</feature>
<keyword evidence="4" id="KW-0813">Transport</keyword>
<evidence type="ECO:0000256" key="2">
    <source>
        <dbReference type="ARBA" id="ARBA00004273"/>
    </source>
</evidence>
<feature type="binding site" description="covalent" evidence="15">
    <location>
        <position position="144"/>
    </location>
    <ligand>
        <name>heme c</name>
        <dbReference type="ChEBI" id="CHEBI:61717"/>
    </ligand>
</feature>
<reference evidence="19" key="1">
    <citation type="submission" date="2025-08" db="UniProtKB">
        <authorList>
            <consortium name="RefSeq"/>
        </authorList>
    </citation>
    <scope>IDENTIFICATION</scope>
</reference>
<dbReference type="InterPro" id="IPR021157">
    <property type="entry name" value="Cyt_c1_TM_anchor_C"/>
</dbReference>
<proteinExistence type="inferred from homology"/>
<dbReference type="GO" id="GO:0020037">
    <property type="term" value="F:heme binding"/>
    <property type="evidence" value="ECO:0007669"/>
    <property type="project" value="InterPro"/>
</dbReference>
<dbReference type="GO" id="GO:0006122">
    <property type="term" value="P:mitochondrial electron transport, ubiquinol to cytochrome c"/>
    <property type="evidence" value="ECO:0007669"/>
    <property type="project" value="TreeGrafter"/>
</dbReference>
<dbReference type="GO" id="GO:0009055">
    <property type="term" value="F:electron transfer activity"/>
    <property type="evidence" value="ECO:0007669"/>
    <property type="project" value="InterPro"/>
</dbReference>
<keyword evidence="12 15" id="KW-0408">Iron</keyword>
<evidence type="ECO:0000256" key="1">
    <source>
        <dbReference type="ARBA" id="ARBA00002555"/>
    </source>
</evidence>
<dbReference type="Gene3D" id="1.20.5.100">
    <property type="entry name" value="Cytochrome c1, transmembrane anchor, C-terminal"/>
    <property type="match status" value="1"/>
</dbReference>
<feature type="binding site" description="covalent" evidence="15">
    <location>
        <position position="148"/>
    </location>
    <ligand>
        <name>heme c</name>
        <dbReference type="ChEBI" id="CHEBI:61717"/>
    </ligand>
</feature>
<dbReference type="InterPro" id="IPR009056">
    <property type="entry name" value="Cyt_c-like_dom"/>
</dbReference>
<evidence type="ECO:0000256" key="12">
    <source>
        <dbReference type="ARBA" id="ARBA00023004"/>
    </source>
</evidence>
<comment type="subcellular location">
    <subcellularLocation>
        <location evidence="2">Mitochondrion inner membrane</location>
    </subcellularLocation>
</comment>
<evidence type="ECO:0000256" key="13">
    <source>
        <dbReference type="ARBA" id="ARBA00023128"/>
    </source>
</evidence>